<dbReference type="Proteomes" id="UP000014760">
    <property type="component" value="Unassembled WGS sequence"/>
</dbReference>
<dbReference type="GO" id="GO:0005829">
    <property type="term" value="C:cytosol"/>
    <property type="evidence" value="ECO:0007669"/>
    <property type="project" value="TreeGrafter"/>
</dbReference>
<dbReference type="InterPro" id="IPR011705">
    <property type="entry name" value="BACK"/>
</dbReference>
<dbReference type="Pfam" id="PF00651">
    <property type="entry name" value="BTB"/>
    <property type="match status" value="1"/>
</dbReference>
<keyword evidence="4" id="KW-1185">Reference proteome</keyword>
<gene>
    <name evidence="2" type="ORF">CAPTEDRAFT_116580</name>
</gene>
<sequence length="260" mass="29649">MALYGDSDWSIVESNRFMLDTQCQCDVHFQLVPPATAEMIRVSAHRFMLMSRSSVFMAMLTGPLAENDDCIKVTDISSECFHALLKYIYTEEVDFSEDNAFGILYAAKKYLVGGLVKKSLSYLEANLTAVNVCSYLDNAFLVEEDCPELLVQCSALVQRETQVALHAESFYDMNRESLCRILEMPRLSMPESDIFSACDHWAKRKCNENQLAETPKNKRELLGRALYLIHLPVLEIEQFTNVVKSGLLSTEEENAIFRYF</sequence>
<dbReference type="PANTHER" id="PTHR45774:SF4">
    <property type="entry name" value="AXUNDEAD, ISOFORM F"/>
    <property type="match status" value="1"/>
</dbReference>
<name>R7UV34_CAPTE</name>
<organism evidence="2">
    <name type="scientific">Capitella teleta</name>
    <name type="common">Polychaete worm</name>
    <dbReference type="NCBI Taxonomy" id="283909"/>
    <lineage>
        <taxon>Eukaryota</taxon>
        <taxon>Metazoa</taxon>
        <taxon>Spiralia</taxon>
        <taxon>Lophotrochozoa</taxon>
        <taxon>Annelida</taxon>
        <taxon>Polychaeta</taxon>
        <taxon>Sedentaria</taxon>
        <taxon>Scolecida</taxon>
        <taxon>Capitellidae</taxon>
        <taxon>Capitella</taxon>
    </lineage>
</organism>
<dbReference type="AlphaFoldDB" id="R7UV34"/>
<feature type="non-terminal residue" evidence="2">
    <location>
        <position position="260"/>
    </location>
</feature>
<dbReference type="OrthoDB" id="9979965at2759"/>
<dbReference type="Gene3D" id="3.30.710.10">
    <property type="entry name" value="Potassium Channel Kv1.1, Chain A"/>
    <property type="match status" value="1"/>
</dbReference>
<reference evidence="2 4" key="2">
    <citation type="journal article" date="2013" name="Nature">
        <title>Insights into bilaterian evolution from three spiralian genomes.</title>
        <authorList>
            <person name="Simakov O."/>
            <person name="Marletaz F."/>
            <person name="Cho S.J."/>
            <person name="Edsinger-Gonzales E."/>
            <person name="Havlak P."/>
            <person name="Hellsten U."/>
            <person name="Kuo D.H."/>
            <person name="Larsson T."/>
            <person name="Lv J."/>
            <person name="Arendt D."/>
            <person name="Savage R."/>
            <person name="Osoegawa K."/>
            <person name="de Jong P."/>
            <person name="Grimwood J."/>
            <person name="Chapman J.A."/>
            <person name="Shapiro H."/>
            <person name="Aerts A."/>
            <person name="Otillar R.P."/>
            <person name="Terry A.Y."/>
            <person name="Boore J.L."/>
            <person name="Grigoriev I.V."/>
            <person name="Lindberg D.R."/>
            <person name="Seaver E.C."/>
            <person name="Weisblat D.A."/>
            <person name="Putnam N.H."/>
            <person name="Rokhsar D.S."/>
        </authorList>
    </citation>
    <scope>NUCLEOTIDE SEQUENCE</scope>
    <source>
        <strain evidence="2 4">I ESC-2004</strain>
    </source>
</reference>
<accession>R7UV34</accession>
<dbReference type="EMBL" id="AMQN01006037">
    <property type="status" value="NOT_ANNOTATED_CDS"/>
    <property type="molecule type" value="Genomic_DNA"/>
</dbReference>
<dbReference type="OMA" id="WWILLEY"/>
<protein>
    <recommendedName>
        <fullName evidence="1">BTB domain-containing protein</fullName>
    </recommendedName>
</protein>
<dbReference type="PANTHER" id="PTHR45774">
    <property type="entry name" value="BTB/POZ DOMAIN-CONTAINING"/>
    <property type="match status" value="1"/>
</dbReference>
<dbReference type="InterPro" id="IPR000210">
    <property type="entry name" value="BTB/POZ_dom"/>
</dbReference>
<evidence type="ECO:0000313" key="2">
    <source>
        <dbReference type="EMBL" id="ELU10498.1"/>
    </source>
</evidence>
<dbReference type="STRING" id="283909.R7UV34"/>
<evidence type="ECO:0000313" key="3">
    <source>
        <dbReference type="EnsemblMetazoa" id="CapteP116580"/>
    </source>
</evidence>
<dbReference type="SMART" id="SM00225">
    <property type="entry name" value="BTB"/>
    <property type="match status" value="1"/>
</dbReference>
<dbReference type="Pfam" id="PF07707">
    <property type="entry name" value="BACK"/>
    <property type="match status" value="1"/>
</dbReference>
<dbReference type="InterPro" id="IPR011333">
    <property type="entry name" value="SKP1/BTB/POZ_sf"/>
</dbReference>
<reference evidence="4" key="1">
    <citation type="submission" date="2012-12" db="EMBL/GenBank/DDBJ databases">
        <authorList>
            <person name="Hellsten U."/>
            <person name="Grimwood J."/>
            <person name="Chapman J.A."/>
            <person name="Shapiro H."/>
            <person name="Aerts A."/>
            <person name="Otillar R.P."/>
            <person name="Terry A.Y."/>
            <person name="Boore J.L."/>
            <person name="Simakov O."/>
            <person name="Marletaz F."/>
            <person name="Cho S.-J."/>
            <person name="Edsinger-Gonzales E."/>
            <person name="Havlak P."/>
            <person name="Kuo D.-H."/>
            <person name="Larsson T."/>
            <person name="Lv J."/>
            <person name="Arendt D."/>
            <person name="Savage R."/>
            <person name="Osoegawa K."/>
            <person name="de Jong P."/>
            <person name="Lindberg D.R."/>
            <person name="Seaver E.C."/>
            <person name="Weisblat D.A."/>
            <person name="Putnam N.H."/>
            <person name="Grigoriev I.V."/>
            <person name="Rokhsar D.S."/>
        </authorList>
    </citation>
    <scope>NUCLEOTIDE SEQUENCE</scope>
    <source>
        <strain evidence="4">I ESC-2004</strain>
    </source>
</reference>
<dbReference type="SMART" id="SM00875">
    <property type="entry name" value="BACK"/>
    <property type="match status" value="1"/>
</dbReference>
<dbReference type="EMBL" id="KB297448">
    <property type="protein sequence ID" value="ELU10498.1"/>
    <property type="molecule type" value="Genomic_DNA"/>
</dbReference>
<feature type="domain" description="BTB" evidence="1">
    <location>
        <begin position="25"/>
        <end position="97"/>
    </location>
</feature>
<evidence type="ECO:0000313" key="4">
    <source>
        <dbReference type="Proteomes" id="UP000014760"/>
    </source>
</evidence>
<reference evidence="3" key="3">
    <citation type="submission" date="2015-06" db="UniProtKB">
        <authorList>
            <consortium name="EnsemblMetazoa"/>
        </authorList>
    </citation>
    <scope>IDENTIFICATION</scope>
</reference>
<dbReference type="PROSITE" id="PS50097">
    <property type="entry name" value="BTB"/>
    <property type="match status" value="1"/>
</dbReference>
<dbReference type="GO" id="GO:0022008">
    <property type="term" value="P:neurogenesis"/>
    <property type="evidence" value="ECO:0007669"/>
    <property type="project" value="TreeGrafter"/>
</dbReference>
<dbReference type="SUPFAM" id="SSF54695">
    <property type="entry name" value="POZ domain"/>
    <property type="match status" value="1"/>
</dbReference>
<evidence type="ECO:0000259" key="1">
    <source>
        <dbReference type="PROSITE" id="PS50097"/>
    </source>
</evidence>
<dbReference type="HOGENOM" id="CLU_015899_4_1_1"/>
<proteinExistence type="predicted"/>
<dbReference type="EnsemblMetazoa" id="CapteT116580">
    <property type="protein sequence ID" value="CapteP116580"/>
    <property type="gene ID" value="CapteG116580"/>
</dbReference>
<dbReference type="Gene3D" id="1.25.40.420">
    <property type="match status" value="1"/>
</dbReference>